<comment type="caution">
    <text evidence="3">The sequence shown here is derived from an EMBL/GenBank/DDBJ whole genome shotgun (WGS) entry which is preliminary data.</text>
</comment>
<accession>A0A9P7KM46</accession>
<feature type="region of interest" description="Disordered" evidence="1">
    <location>
        <begin position="262"/>
        <end position="375"/>
    </location>
</feature>
<feature type="compositionally biased region" description="Basic and acidic residues" evidence="1">
    <location>
        <begin position="299"/>
        <end position="313"/>
    </location>
</feature>
<dbReference type="Proteomes" id="UP000717328">
    <property type="component" value="Unassembled WGS sequence"/>
</dbReference>
<evidence type="ECO:0000256" key="1">
    <source>
        <dbReference type="SAM" id="MobiDB-lite"/>
    </source>
</evidence>
<reference evidence="3" key="2">
    <citation type="submission" date="2021-10" db="EMBL/GenBank/DDBJ databases">
        <title>Phylogenomics reveals ancestral predisposition of the termite-cultivated fungus Termitomyces towards a domesticated lifestyle.</title>
        <authorList>
            <person name="Auxier B."/>
            <person name="Grum-Grzhimaylo A."/>
            <person name="Cardenas M.E."/>
            <person name="Lodge J.D."/>
            <person name="Laessoe T."/>
            <person name="Pedersen O."/>
            <person name="Smith M.E."/>
            <person name="Kuyper T.W."/>
            <person name="Franco-Molano E.A."/>
            <person name="Baroni T.J."/>
            <person name="Aanen D.K."/>
        </authorList>
    </citation>
    <scope>NUCLEOTIDE SEQUENCE</scope>
    <source>
        <strain evidence="3">D49</strain>
    </source>
</reference>
<organism evidence="3 4">
    <name type="scientific">Sphagnurus paluster</name>
    <dbReference type="NCBI Taxonomy" id="117069"/>
    <lineage>
        <taxon>Eukaryota</taxon>
        <taxon>Fungi</taxon>
        <taxon>Dikarya</taxon>
        <taxon>Basidiomycota</taxon>
        <taxon>Agaricomycotina</taxon>
        <taxon>Agaricomycetes</taxon>
        <taxon>Agaricomycetidae</taxon>
        <taxon>Agaricales</taxon>
        <taxon>Tricholomatineae</taxon>
        <taxon>Lyophyllaceae</taxon>
        <taxon>Sphagnurus</taxon>
    </lineage>
</organism>
<dbReference type="PANTHER" id="PTHR19932:SF10">
    <property type="entry name" value="WD REPEAT AND HMG-BOX DNA-BINDING PROTEIN 1"/>
    <property type="match status" value="1"/>
</dbReference>
<dbReference type="EMBL" id="JABCKI010000053">
    <property type="protein sequence ID" value="KAG5653430.1"/>
    <property type="molecule type" value="Genomic_DNA"/>
</dbReference>
<evidence type="ECO:0000313" key="3">
    <source>
        <dbReference type="EMBL" id="KAG5653430.1"/>
    </source>
</evidence>
<evidence type="ECO:0000259" key="2">
    <source>
        <dbReference type="Pfam" id="PF20946"/>
    </source>
</evidence>
<name>A0A9P7KM46_9AGAR</name>
<keyword evidence="4" id="KW-1185">Reference proteome</keyword>
<gene>
    <name evidence="3" type="ORF">H0H81_000431</name>
</gene>
<dbReference type="GO" id="GO:0043596">
    <property type="term" value="C:nuclear replication fork"/>
    <property type="evidence" value="ECO:0007669"/>
    <property type="project" value="TreeGrafter"/>
</dbReference>
<dbReference type="GO" id="GO:0006261">
    <property type="term" value="P:DNA-templated DNA replication"/>
    <property type="evidence" value="ECO:0007669"/>
    <property type="project" value="TreeGrafter"/>
</dbReference>
<reference evidence="3" key="1">
    <citation type="submission" date="2021-02" db="EMBL/GenBank/DDBJ databases">
        <authorList>
            <person name="Nieuwenhuis M."/>
            <person name="Van De Peppel L.J.J."/>
        </authorList>
    </citation>
    <scope>NUCLEOTIDE SEQUENCE</scope>
    <source>
        <strain evidence="3">D49</strain>
    </source>
</reference>
<evidence type="ECO:0000313" key="4">
    <source>
        <dbReference type="Proteomes" id="UP000717328"/>
    </source>
</evidence>
<dbReference type="AlphaFoldDB" id="A0A9P7KM46"/>
<feature type="domain" description="WDHD1/CFT4 helical bundle" evidence="2">
    <location>
        <begin position="10"/>
        <end position="104"/>
    </location>
</feature>
<dbReference type="InterPro" id="IPR048591">
    <property type="entry name" value="WDHD1/CFT4_hel"/>
</dbReference>
<feature type="compositionally biased region" description="Polar residues" evidence="1">
    <location>
        <begin position="129"/>
        <end position="138"/>
    </location>
</feature>
<dbReference type="GO" id="GO:0000278">
    <property type="term" value="P:mitotic cell cycle"/>
    <property type="evidence" value="ECO:0007669"/>
    <property type="project" value="TreeGrafter"/>
</dbReference>
<feature type="region of interest" description="Disordered" evidence="1">
    <location>
        <begin position="126"/>
        <end position="244"/>
    </location>
</feature>
<dbReference type="GO" id="GO:0006281">
    <property type="term" value="P:DNA repair"/>
    <property type="evidence" value="ECO:0007669"/>
    <property type="project" value="TreeGrafter"/>
</dbReference>
<dbReference type="Pfam" id="PF20946">
    <property type="entry name" value="Ctf4_C"/>
    <property type="match status" value="1"/>
</dbReference>
<dbReference type="PANTHER" id="PTHR19932">
    <property type="entry name" value="WD REPEAT AND HMG-BOX DNA BINDING PROTEIN"/>
    <property type="match status" value="1"/>
</dbReference>
<proteinExistence type="predicted"/>
<dbReference type="OrthoDB" id="427368at2759"/>
<protein>
    <recommendedName>
        <fullName evidence="2">WDHD1/CFT4 helical bundle domain-containing protein</fullName>
    </recommendedName>
</protein>
<dbReference type="GO" id="GO:0003682">
    <property type="term" value="F:chromatin binding"/>
    <property type="evidence" value="ECO:0007669"/>
    <property type="project" value="TreeGrafter"/>
</dbReference>
<sequence>MPFRREEPKEELIERELLFVQTALDSLDEELTTDEILVRERAMDKEFLLLIQAACKAENSARAIELAKLLHQTVSFDAALKIAEFYHLVGLKEKLNILKFEREENDDRLIAARNKRRRWLKPDAPLREVSSTNGSSNARVDLLGDVRPPPAIDRPRLARVTAPVIEKSRYSSATPIPPPRDQSTFLDVPDSPPSTFSSNEGKRKRPDVDELESSFPTPPPPKQKANPFARKPGQEVRNPFARKTDVNVKTIQKSESFFDKVGAAEDDTSISSKRTFAKPANKEKGVVRQTTLFGLPPPKPKDKEKEKEKEKKSTKVAKKPVVSPEDGGVEETQTSQGTDVAMSDAGTLLTGSETQETFFEGGFGQRGHSPDWEET</sequence>